<evidence type="ECO:0000256" key="1">
    <source>
        <dbReference type="SAM" id="MobiDB-lite"/>
    </source>
</evidence>
<reference evidence="2 3" key="1">
    <citation type="journal article" date="2018" name="Evol. Lett.">
        <title>Horizontal gene cluster transfer increased hallucinogenic mushroom diversity.</title>
        <authorList>
            <person name="Reynolds H.T."/>
            <person name="Vijayakumar V."/>
            <person name="Gluck-Thaler E."/>
            <person name="Korotkin H.B."/>
            <person name="Matheny P.B."/>
            <person name="Slot J.C."/>
        </authorList>
    </citation>
    <scope>NUCLEOTIDE SEQUENCE [LARGE SCALE GENOMIC DNA]</scope>
    <source>
        <strain evidence="2 3">2631</strain>
    </source>
</reference>
<name>A0A409XAN0_PSICY</name>
<organism evidence="2 3">
    <name type="scientific">Psilocybe cyanescens</name>
    <dbReference type="NCBI Taxonomy" id="93625"/>
    <lineage>
        <taxon>Eukaryota</taxon>
        <taxon>Fungi</taxon>
        <taxon>Dikarya</taxon>
        <taxon>Basidiomycota</taxon>
        <taxon>Agaricomycotina</taxon>
        <taxon>Agaricomycetes</taxon>
        <taxon>Agaricomycetidae</taxon>
        <taxon>Agaricales</taxon>
        <taxon>Agaricineae</taxon>
        <taxon>Strophariaceae</taxon>
        <taxon>Psilocybe</taxon>
    </lineage>
</organism>
<proteinExistence type="predicted"/>
<evidence type="ECO:0000313" key="3">
    <source>
        <dbReference type="Proteomes" id="UP000283269"/>
    </source>
</evidence>
<keyword evidence="3" id="KW-1185">Reference proteome</keyword>
<comment type="caution">
    <text evidence="2">The sequence shown here is derived from an EMBL/GenBank/DDBJ whole genome shotgun (WGS) entry which is preliminary data.</text>
</comment>
<sequence>MPELISVVASRNGKRDPMEPKYAQESKNIIRPRCPRARALVIVCAGSDRVQVTNLRHSCHPNPSLDYSFLPKRSSPSRAEPDTEYEYEPGQTGDEWGHTRLLNPVPVKEDADAAVGMVRCLIAVGVTDIGEQEEREVVIQLAELVPPDSTSLEAQTARSLGLYQHQHQLQLRSPQREDTMRILIVHHLCPTPISWFCFYTMLHNA</sequence>
<dbReference type="Proteomes" id="UP000283269">
    <property type="component" value="Unassembled WGS sequence"/>
</dbReference>
<dbReference type="EMBL" id="NHYD01002208">
    <property type="protein sequence ID" value="PPQ87774.1"/>
    <property type="molecule type" value="Genomic_DNA"/>
</dbReference>
<gene>
    <name evidence="2" type="ORF">CVT25_015017</name>
</gene>
<accession>A0A409XAN0</accession>
<protein>
    <submittedName>
        <fullName evidence="2">Uncharacterized protein</fullName>
    </submittedName>
</protein>
<feature type="region of interest" description="Disordered" evidence="1">
    <location>
        <begin position="70"/>
        <end position="97"/>
    </location>
</feature>
<dbReference type="InParanoid" id="A0A409XAN0"/>
<evidence type="ECO:0000313" key="2">
    <source>
        <dbReference type="EMBL" id="PPQ87774.1"/>
    </source>
</evidence>
<dbReference type="AlphaFoldDB" id="A0A409XAN0"/>